<dbReference type="PRINTS" id="PR00413">
    <property type="entry name" value="HADHALOGNASE"/>
</dbReference>
<dbReference type="SFLD" id="SFLDG01129">
    <property type="entry name" value="C1.5:_HAD__Beta-PGM__Phosphata"/>
    <property type="match status" value="1"/>
</dbReference>
<dbReference type="InterPro" id="IPR036412">
    <property type="entry name" value="HAD-like_sf"/>
</dbReference>
<proteinExistence type="inferred from homology"/>
<dbReference type="NCBIfam" id="TIGR01493">
    <property type="entry name" value="HAD-SF-IA-v2"/>
    <property type="match status" value="1"/>
</dbReference>
<dbReference type="PANTHER" id="PTHR43316">
    <property type="entry name" value="HYDROLASE, HALOACID DELAHOGENASE-RELATED"/>
    <property type="match status" value="1"/>
</dbReference>
<dbReference type="InterPro" id="IPR023214">
    <property type="entry name" value="HAD_sf"/>
</dbReference>
<dbReference type="SFLD" id="SFLDS00003">
    <property type="entry name" value="Haloacid_Dehalogenase"/>
    <property type="match status" value="1"/>
</dbReference>
<dbReference type="Gene3D" id="1.10.150.240">
    <property type="entry name" value="Putative phosphatase, domain 2"/>
    <property type="match status" value="1"/>
</dbReference>
<protein>
    <recommendedName>
        <fullName evidence="3">(S)-2-haloacid dehalogenase</fullName>
        <ecNumber evidence="3">3.8.1.2</ecNumber>
    </recommendedName>
    <alternativeName>
        <fullName evidence="3">2-haloalkanoic acid dehalogenase</fullName>
    </alternativeName>
    <alternativeName>
        <fullName evidence="3">Halocarboxylic acid halidohydrolase</fullName>
    </alternativeName>
    <alternativeName>
        <fullName evidence="3">L-2-haloacid dehalogenase</fullName>
    </alternativeName>
</protein>
<sequence>MAAEALEGVKTLTFDVQGTCVDFYRPIMRMGEALNRAKGIAVDWARLSAEWRDLYRRTLDEVIAGQRPWIRVDAIYRQALDVLLERHALSGRFSIAERDELNTVWTKLDAWPDSVAGLDRLGRKYVTSTLSNAGMAAVVAVVRHAGLPFDAVLTAELARSYKPAPAVYQLAVDYLGYRPDQIMMVACHKYDLKAARAFGMRTAFVARPQEFGPDARPDVSPEPWFDVHAGSFTELADRLGA</sequence>
<keyword evidence="2 3" id="KW-0378">Hydrolase</keyword>
<dbReference type="NCBIfam" id="TIGR01428">
    <property type="entry name" value="HAD_type_II"/>
    <property type="match status" value="1"/>
</dbReference>
<dbReference type="PANTHER" id="PTHR43316:SF3">
    <property type="entry name" value="HALOACID DEHALOGENASE, TYPE II (AFU_ORTHOLOGUE AFUA_2G07750)-RELATED"/>
    <property type="match status" value="1"/>
</dbReference>
<keyword evidence="5" id="KW-1185">Reference proteome</keyword>
<dbReference type="EMBL" id="JBFNQD010000004">
    <property type="protein sequence ID" value="MEW9306839.1"/>
    <property type="molecule type" value="Genomic_DNA"/>
</dbReference>
<dbReference type="Pfam" id="PF00702">
    <property type="entry name" value="Hydrolase"/>
    <property type="match status" value="1"/>
</dbReference>
<dbReference type="Proteomes" id="UP001555786">
    <property type="component" value="Unassembled WGS sequence"/>
</dbReference>
<name>A0ABV3PMH6_9HYPH</name>
<gene>
    <name evidence="4" type="ORF">ABXS05_14905</name>
</gene>
<evidence type="ECO:0000256" key="1">
    <source>
        <dbReference type="ARBA" id="ARBA00008106"/>
    </source>
</evidence>
<evidence type="ECO:0000256" key="2">
    <source>
        <dbReference type="ARBA" id="ARBA00022801"/>
    </source>
</evidence>
<dbReference type="InterPro" id="IPR006439">
    <property type="entry name" value="HAD-SF_hydro_IA"/>
</dbReference>
<organism evidence="4 5">
    <name type="scientific">Labrys neptuniae</name>
    <dbReference type="NCBI Taxonomy" id="376174"/>
    <lineage>
        <taxon>Bacteria</taxon>
        <taxon>Pseudomonadati</taxon>
        <taxon>Pseudomonadota</taxon>
        <taxon>Alphaproteobacteria</taxon>
        <taxon>Hyphomicrobiales</taxon>
        <taxon>Xanthobacteraceae</taxon>
        <taxon>Labrys</taxon>
    </lineage>
</organism>
<dbReference type="InterPro" id="IPR051540">
    <property type="entry name" value="S-2-haloacid_dehalogenase"/>
</dbReference>
<dbReference type="InterPro" id="IPR023198">
    <property type="entry name" value="PGP-like_dom2"/>
</dbReference>
<dbReference type="InterPro" id="IPR006328">
    <property type="entry name" value="2-HAD"/>
</dbReference>
<evidence type="ECO:0000313" key="5">
    <source>
        <dbReference type="Proteomes" id="UP001555786"/>
    </source>
</evidence>
<evidence type="ECO:0000256" key="3">
    <source>
        <dbReference type="RuleBase" id="RU368077"/>
    </source>
</evidence>
<evidence type="ECO:0000313" key="4">
    <source>
        <dbReference type="EMBL" id="MEW9306839.1"/>
    </source>
</evidence>
<dbReference type="SUPFAM" id="SSF56784">
    <property type="entry name" value="HAD-like"/>
    <property type="match status" value="1"/>
</dbReference>
<dbReference type="RefSeq" id="WP_311944554.1">
    <property type="nucleotide sequence ID" value="NZ_JAVSCS010000052.1"/>
</dbReference>
<comment type="function">
    <text evidence="3">Catalyzes the hydrolytic dehalogenation of small (S)-2-haloalkanoic acids to yield the corresponding (R)-2-hydroxyalkanoic acids.</text>
</comment>
<comment type="similarity">
    <text evidence="1 3">Belongs to the HAD-like hydrolase superfamily. S-2-haloalkanoic acid dehalogenase family.</text>
</comment>
<comment type="catalytic activity">
    <reaction evidence="3">
        <text>an (S)-2-haloacid + H2O = a (2R)-2-hydroxycarboxylate + a halide anion + H(+)</text>
        <dbReference type="Rhea" id="RHEA:11192"/>
        <dbReference type="ChEBI" id="CHEBI:15377"/>
        <dbReference type="ChEBI" id="CHEBI:15378"/>
        <dbReference type="ChEBI" id="CHEBI:16042"/>
        <dbReference type="ChEBI" id="CHEBI:58314"/>
        <dbReference type="ChEBI" id="CHEBI:137405"/>
        <dbReference type="EC" id="3.8.1.2"/>
    </reaction>
</comment>
<accession>A0ABV3PMH6</accession>
<dbReference type="EC" id="3.8.1.2" evidence="3"/>
<dbReference type="Gene3D" id="3.40.50.1000">
    <property type="entry name" value="HAD superfamily/HAD-like"/>
    <property type="match status" value="1"/>
</dbReference>
<reference evidence="4 5" key="1">
    <citation type="submission" date="2024-07" db="EMBL/GenBank/DDBJ databases">
        <title>Description of Labrys sedimenti sp. nov., isolated from a diclofenac-degrading enrichment culture.</title>
        <authorList>
            <person name="Tancsics A."/>
            <person name="Csepanyi A."/>
        </authorList>
    </citation>
    <scope>NUCLEOTIDE SEQUENCE [LARGE SCALE GENOMIC DNA]</scope>
    <source>
        <strain evidence="4 5">LMG 23578</strain>
    </source>
</reference>
<comment type="caution">
    <text evidence="4">The sequence shown here is derived from an EMBL/GenBank/DDBJ whole genome shotgun (WGS) entry which is preliminary data.</text>
</comment>